<comment type="similarity">
    <text evidence="2 5">Belongs to the RRS1 family.</text>
</comment>
<accession>A0A5J5ULH2</accession>
<dbReference type="PANTHER" id="PTHR17602">
    <property type="entry name" value="RIBOSOME BIOGENESIS REGULATORY PROTEIN"/>
    <property type="match status" value="1"/>
</dbReference>
<dbReference type="GO" id="GO:0042273">
    <property type="term" value="P:ribosomal large subunit biogenesis"/>
    <property type="evidence" value="ECO:0007669"/>
    <property type="project" value="TreeGrafter"/>
</dbReference>
<evidence type="ECO:0000256" key="4">
    <source>
        <dbReference type="ARBA" id="ARBA00023242"/>
    </source>
</evidence>
<dbReference type="GO" id="GO:0000447">
    <property type="term" value="P:endonucleolytic cleavage in ITS1 to separate SSU-rRNA from 5.8S rRNA and LSU-rRNA from tricistronic rRNA transcript (SSU-rRNA, 5.8S rRNA, LSU-rRNA)"/>
    <property type="evidence" value="ECO:0007669"/>
    <property type="project" value="TreeGrafter"/>
</dbReference>
<dbReference type="GO" id="GO:0005730">
    <property type="term" value="C:nucleolus"/>
    <property type="evidence" value="ECO:0007669"/>
    <property type="project" value="TreeGrafter"/>
</dbReference>
<evidence type="ECO:0000313" key="8">
    <source>
        <dbReference type="Proteomes" id="UP000327439"/>
    </source>
</evidence>
<keyword evidence="8" id="KW-1185">Reference proteome</keyword>
<evidence type="ECO:0000256" key="3">
    <source>
        <dbReference type="ARBA" id="ARBA00022517"/>
    </source>
</evidence>
<comment type="subcellular location">
    <subcellularLocation>
        <location evidence="1 5">Nucleus</location>
    </subcellularLocation>
</comment>
<evidence type="ECO:0000256" key="1">
    <source>
        <dbReference type="ARBA" id="ARBA00004123"/>
    </source>
</evidence>
<evidence type="ECO:0000256" key="6">
    <source>
        <dbReference type="SAM" id="MobiDB-lite"/>
    </source>
</evidence>
<evidence type="ECO:0000313" key="7">
    <source>
        <dbReference type="EMBL" id="KAB2068253.1"/>
    </source>
</evidence>
<dbReference type="AlphaFoldDB" id="A0A5J5ULH2"/>
<feature type="region of interest" description="Disordered" evidence="6">
    <location>
        <begin position="61"/>
        <end position="89"/>
    </location>
</feature>
<reference evidence="7" key="1">
    <citation type="submission" date="2019-06" db="EMBL/GenBank/DDBJ databases">
        <title>WGS assembly of Gossypium barbadense.</title>
        <authorList>
            <person name="Chen Z.J."/>
            <person name="Sreedasyam A."/>
            <person name="Ando A."/>
            <person name="Song Q."/>
            <person name="De L."/>
            <person name="Hulse-Kemp A."/>
            <person name="Ding M."/>
            <person name="Ye W."/>
            <person name="Kirkbride R."/>
            <person name="Jenkins J."/>
            <person name="Plott C."/>
            <person name="Lovell J."/>
            <person name="Lin Y.-M."/>
            <person name="Vaughn R."/>
            <person name="Liu B."/>
            <person name="Li W."/>
            <person name="Simpson S."/>
            <person name="Scheffler B."/>
            <person name="Saski C."/>
            <person name="Grover C."/>
            <person name="Hu G."/>
            <person name="Conover J."/>
            <person name="Carlson J."/>
            <person name="Shu S."/>
            <person name="Boston L."/>
            <person name="Williams M."/>
            <person name="Peterson D."/>
            <person name="Mcgee K."/>
            <person name="Jones D."/>
            <person name="Wendel J."/>
            <person name="Stelly D."/>
            <person name="Grimwood J."/>
            <person name="Schmutz J."/>
        </authorList>
    </citation>
    <scope>NUCLEOTIDE SEQUENCE [LARGE SCALE GENOMIC DNA]</scope>
    <source>
        <strain evidence="7">1400233.01</strain>
    </source>
</reference>
<dbReference type="GO" id="GO:0030687">
    <property type="term" value="C:preribosome, large subunit precursor"/>
    <property type="evidence" value="ECO:0007669"/>
    <property type="project" value="TreeGrafter"/>
</dbReference>
<proteinExistence type="inferred from homology"/>
<dbReference type="EMBL" id="CM018209">
    <property type="protein sequence ID" value="KAB2068260.1"/>
    <property type="molecule type" value="Genomic_DNA"/>
</dbReference>
<comment type="function">
    <text evidence="5">Involved in ribosomal large subunit assembly.</text>
</comment>
<protein>
    <recommendedName>
        <fullName evidence="5">Ribosome biogenesis regulatory protein</fullName>
    </recommendedName>
</protein>
<dbReference type="Proteomes" id="UP000327439">
    <property type="component" value="Chromosome A08"/>
</dbReference>
<dbReference type="InterPro" id="IPR007023">
    <property type="entry name" value="Ribosom_reg"/>
</dbReference>
<reference evidence="8" key="2">
    <citation type="journal article" date="2020" name="Nat. Genet.">
        <title>Genomic diversifications of five Gossypium allopolyploid species and their impact on cotton improvement.</title>
        <authorList>
            <person name="Chen Z.J."/>
            <person name="Sreedasyam A."/>
            <person name="Ando A."/>
            <person name="Song Q."/>
            <person name="De Santiago L.M."/>
            <person name="Hulse-Kemp A.M."/>
            <person name="Ding M."/>
            <person name="Ye W."/>
            <person name="Kirkbride R.C."/>
            <person name="Jenkins J."/>
            <person name="Plott C."/>
            <person name="Lovell J."/>
            <person name="Lin Y.M."/>
            <person name="Vaughn R."/>
            <person name="Liu B."/>
            <person name="Simpson S."/>
            <person name="Scheffler B.E."/>
            <person name="Wen L."/>
            <person name="Saski C.A."/>
            <person name="Grover C.E."/>
            <person name="Hu G."/>
            <person name="Conover J.L."/>
            <person name="Carlson J.W."/>
            <person name="Shu S."/>
            <person name="Boston L.B."/>
            <person name="Williams M."/>
            <person name="Peterson D.G."/>
            <person name="McGee K."/>
            <person name="Jones D.C."/>
            <person name="Wendel J.F."/>
            <person name="Stelly D.M."/>
            <person name="Grimwood J."/>
            <person name="Schmutz J."/>
        </authorList>
    </citation>
    <scope>NUCLEOTIDE SEQUENCE [LARGE SCALE GENOMIC DNA]</scope>
    <source>
        <strain evidence="8">cv. 3-79</strain>
    </source>
</reference>
<dbReference type="PANTHER" id="PTHR17602:SF4">
    <property type="entry name" value="RIBOSOME BIOGENESIS REGULATORY PROTEIN HOMOLOG"/>
    <property type="match status" value="1"/>
</dbReference>
<dbReference type="EMBL" id="CM018209">
    <property type="protein sequence ID" value="KAB2068253.1"/>
    <property type="molecule type" value="Genomic_DNA"/>
</dbReference>
<dbReference type="Pfam" id="PF04939">
    <property type="entry name" value="RRS1"/>
    <property type="match status" value="1"/>
</dbReference>
<feature type="compositionally biased region" description="Basic and acidic residues" evidence="6">
    <location>
        <begin position="146"/>
        <end position="157"/>
    </location>
</feature>
<organism evidence="7 8">
    <name type="scientific">Gossypium barbadense</name>
    <name type="common">Sea Island cotton</name>
    <name type="synonym">Hibiscus barbadensis</name>
    <dbReference type="NCBI Taxonomy" id="3634"/>
    <lineage>
        <taxon>Eukaryota</taxon>
        <taxon>Viridiplantae</taxon>
        <taxon>Streptophyta</taxon>
        <taxon>Embryophyta</taxon>
        <taxon>Tracheophyta</taxon>
        <taxon>Spermatophyta</taxon>
        <taxon>Magnoliopsida</taxon>
        <taxon>eudicotyledons</taxon>
        <taxon>Gunneridae</taxon>
        <taxon>Pentapetalae</taxon>
        <taxon>rosids</taxon>
        <taxon>malvids</taxon>
        <taxon>Malvales</taxon>
        <taxon>Malvaceae</taxon>
        <taxon>Malvoideae</taxon>
        <taxon>Gossypium</taxon>
    </lineage>
</organism>
<keyword evidence="4 5" id="KW-0539">Nucleus</keyword>
<evidence type="ECO:0000256" key="2">
    <source>
        <dbReference type="ARBA" id="ARBA00010077"/>
    </source>
</evidence>
<evidence type="ECO:0000256" key="5">
    <source>
        <dbReference type="RuleBase" id="RU364132"/>
    </source>
</evidence>
<gene>
    <name evidence="7" type="ORF">ES319_A08G018600v1</name>
</gene>
<keyword evidence="3 5" id="KW-0690">Ribosome biogenesis</keyword>
<dbReference type="OrthoDB" id="1711532at2759"/>
<sequence>MGPLLSCLLQLQSFQGRSIFQSLNLLQIGRSLLKGKTGTWKRRFGYDSVNDDKDIAIIEAKMTDEPGEDPFAKRQDDKKKRVEKQEKNRLQNLKQAAKLGALPSHVQLAATALSITGTWAPPKKVTKDELGNVAGIAATSTASGGKFDRKLPGEKPAKKQASQVLTSC</sequence>
<name>A0A5J5ULH2_GOSBA</name>
<feature type="region of interest" description="Disordered" evidence="6">
    <location>
        <begin position="139"/>
        <end position="168"/>
    </location>
</feature>